<dbReference type="InterPro" id="IPR003615">
    <property type="entry name" value="HNH_nuc"/>
</dbReference>
<organism evidence="3 4">
    <name type="scientific">Microbacterium azadirachtae</name>
    <dbReference type="NCBI Taxonomy" id="582680"/>
    <lineage>
        <taxon>Bacteria</taxon>
        <taxon>Bacillati</taxon>
        <taxon>Actinomycetota</taxon>
        <taxon>Actinomycetes</taxon>
        <taxon>Micrococcales</taxon>
        <taxon>Microbacteriaceae</taxon>
        <taxon>Microbacterium</taxon>
    </lineage>
</organism>
<accession>A0A1I6GLD0</accession>
<dbReference type="Proteomes" id="UP000198877">
    <property type="component" value="Unassembled WGS sequence"/>
</dbReference>
<name>A0A1I6GLD0_9MICO</name>
<proteinExistence type="predicted"/>
<evidence type="ECO:0000313" key="3">
    <source>
        <dbReference type="EMBL" id="SFR43025.1"/>
    </source>
</evidence>
<dbReference type="Gene3D" id="1.10.30.50">
    <property type="match status" value="1"/>
</dbReference>
<dbReference type="EMBL" id="FOYR01000001">
    <property type="protein sequence ID" value="SFR43025.1"/>
    <property type="molecule type" value="Genomic_DNA"/>
</dbReference>
<dbReference type="Pfam" id="PF02720">
    <property type="entry name" value="DUF222"/>
    <property type="match status" value="1"/>
</dbReference>
<keyword evidence="1" id="KW-0175">Coiled coil</keyword>
<dbReference type="InterPro" id="IPR003870">
    <property type="entry name" value="DUF222"/>
</dbReference>
<dbReference type="AlphaFoldDB" id="A0A1I6GLD0"/>
<sequence>MAVVTDPYLARSAEIVERCARIDREIAALEAEKADLLGERVQLLLDDVSPGAPAFDAAERSMFAEVSAGLRISRAAASRVLGVGWAMRDRFPQTRSALAAGDISLRHATVIVIAATPIGIHDRDTLAAYEERVVPFAQQEVATRTEAFAKSVAAAVASETVVERHRRAREDRAVTVQDREDGMSLFQLLIPSVLAHAAFDRATALAKQTRMISAATACNGFEGPFAPQEGCELTDDDLRRLTGFETMAEGAGERLPDERTLDQVRADIVTDLLLAAATDRLIENGLDAVRGTVQVTIAATTLAGADDRLAELDGHGPIHPDIARALAGGAERWERLFLDPSGMIVCTDSYAPTERMKKQLRARDQRCRFPGCRLPARRCQIDHTLDHAKGGPTRLDNLSCLCEGHHVLKHPDNASRWRWSAVQKPGGVLEWTSPTGRVYVDTPMPRVQFV</sequence>
<evidence type="ECO:0000313" key="4">
    <source>
        <dbReference type="Proteomes" id="UP000198877"/>
    </source>
</evidence>
<reference evidence="4" key="1">
    <citation type="submission" date="2016-10" db="EMBL/GenBank/DDBJ databases">
        <authorList>
            <person name="Varghese N."/>
            <person name="Submissions S."/>
        </authorList>
    </citation>
    <scope>NUCLEOTIDE SEQUENCE [LARGE SCALE GENOMIC DNA]</scope>
    <source>
        <strain evidence="4">CL127</strain>
    </source>
</reference>
<evidence type="ECO:0000256" key="1">
    <source>
        <dbReference type="SAM" id="Coils"/>
    </source>
</evidence>
<evidence type="ECO:0000259" key="2">
    <source>
        <dbReference type="SMART" id="SM00507"/>
    </source>
</evidence>
<feature type="domain" description="HNH nuclease" evidence="2">
    <location>
        <begin position="355"/>
        <end position="407"/>
    </location>
</feature>
<feature type="coiled-coil region" evidence="1">
    <location>
        <begin position="12"/>
        <end position="46"/>
    </location>
</feature>
<dbReference type="RefSeq" id="WP_091736322.1">
    <property type="nucleotide sequence ID" value="NZ_FOYR01000001.1"/>
</dbReference>
<protein>
    <recommendedName>
        <fullName evidence="2">HNH nuclease domain-containing protein</fullName>
    </recommendedName>
</protein>
<gene>
    <name evidence="3" type="ORF">SAMN04488591_1335</name>
</gene>
<dbReference type="CDD" id="cd00085">
    <property type="entry name" value="HNHc"/>
    <property type="match status" value="1"/>
</dbReference>
<dbReference type="SMART" id="SM00507">
    <property type="entry name" value="HNHc"/>
    <property type="match status" value="1"/>
</dbReference>